<dbReference type="InterPro" id="IPR025521">
    <property type="entry name" value="Neprosin_propep"/>
</dbReference>
<feature type="signal peptide" evidence="1">
    <location>
        <begin position="1"/>
        <end position="24"/>
    </location>
</feature>
<dbReference type="Gramene" id="ESQ39056">
    <property type="protein sequence ID" value="ESQ39056"/>
    <property type="gene ID" value="EUTSA_v10001482mg"/>
</dbReference>
<dbReference type="OMA" id="WGHHFFY"/>
<gene>
    <name evidence="3" type="ORF">EUTSA_v10001482mg</name>
</gene>
<dbReference type="PROSITE" id="PS52045">
    <property type="entry name" value="NEPROSIN_PEP_CD"/>
    <property type="match status" value="1"/>
</dbReference>
<dbReference type="eggNOG" id="ENOG502QVB2">
    <property type="taxonomic scope" value="Eukaryota"/>
</dbReference>
<dbReference type="InterPro" id="IPR004314">
    <property type="entry name" value="Neprosin"/>
</dbReference>
<dbReference type="KEGG" id="eus:EUTSA_v10001482mg"/>
<keyword evidence="4" id="KW-1185">Reference proteome</keyword>
<evidence type="ECO:0000313" key="4">
    <source>
        <dbReference type="Proteomes" id="UP000030689"/>
    </source>
</evidence>
<dbReference type="STRING" id="72664.V4N1S0"/>
<proteinExistence type="predicted"/>
<keyword evidence="1" id="KW-0732">Signal</keyword>
<reference evidence="3 4" key="1">
    <citation type="journal article" date="2013" name="Front. Plant Sci.">
        <title>The Reference Genome of the Halophytic Plant Eutrema salsugineum.</title>
        <authorList>
            <person name="Yang R."/>
            <person name="Jarvis D.E."/>
            <person name="Chen H."/>
            <person name="Beilstein M.A."/>
            <person name="Grimwood J."/>
            <person name="Jenkins J."/>
            <person name="Shu S."/>
            <person name="Prochnik S."/>
            <person name="Xin M."/>
            <person name="Ma C."/>
            <person name="Schmutz J."/>
            <person name="Wing R.A."/>
            <person name="Mitchell-Olds T."/>
            <person name="Schumaker K.S."/>
            <person name="Wang X."/>
        </authorList>
    </citation>
    <scope>NUCLEOTIDE SEQUENCE [LARGE SCALE GENOMIC DNA]</scope>
</reference>
<dbReference type="AlphaFoldDB" id="V4N1S0"/>
<accession>V4N1S0</accession>
<sequence length="393" mass="44185">MVGMAGFMVALVVITVIISPCVYGRELFDQREIKVQRLLKRLNKPALKSIKSKDGDIIDCVPITSQPAFDHHLLKNHTIQMRPSFIPEGDSTYTKKEAKDITQVWHKNGECPENTVPIRRTKKEDILRGKSIESFGKKTQQSRPGDHEYAIMNSREGSYYGTKFVMNIWRPEVEVPNEFSLAQTWLSSGRGSSLNTIEVGVQVYPGKYGDNNIRLFVYWTSDGYKNTGCYNSDCPGFVQRSKRITAGGSYTQVSQYDGNQYGLPILIWKDSGNWWLMIDEELVGYWPGSLFTSLGDKATRVQWGGEIVNQMSGGRHTATGMGSGHLADEWYKKASYFRKLMTVDGANTLREAQDLYPFASNGNCYNVKAGNGGNPDWDTHFFYGGPGRNVNCP</sequence>
<dbReference type="Pfam" id="PF03080">
    <property type="entry name" value="Neprosin"/>
    <property type="match status" value="1"/>
</dbReference>
<dbReference type="PANTHER" id="PTHR31589">
    <property type="entry name" value="PROTEIN, PUTATIVE (DUF239)-RELATED-RELATED"/>
    <property type="match status" value="1"/>
</dbReference>
<feature type="domain" description="Neprosin PEP catalytic" evidence="2">
    <location>
        <begin position="141"/>
        <end position="393"/>
    </location>
</feature>
<organism evidence="3 4">
    <name type="scientific">Eutrema salsugineum</name>
    <name type="common">Saltwater cress</name>
    <name type="synonym">Sisymbrium salsugineum</name>
    <dbReference type="NCBI Taxonomy" id="72664"/>
    <lineage>
        <taxon>Eukaryota</taxon>
        <taxon>Viridiplantae</taxon>
        <taxon>Streptophyta</taxon>
        <taxon>Embryophyta</taxon>
        <taxon>Tracheophyta</taxon>
        <taxon>Spermatophyta</taxon>
        <taxon>Magnoliopsida</taxon>
        <taxon>eudicotyledons</taxon>
        <taxon>Gunneridae</taxon>
        <taxon>Pentapetalae</taxon>
        <taxon>rosids</taxon>
        <taxon>malvids</taxon>
        <taxon>Brassicales</taxon>
        <taxon>Brassicaceae</taxon>
        <taxon>Eutremeae</taxon>
        <taxon>Eutrema</taxon>
    </lineage>
</organism>
<dbReference type="EMBL" id="KI517481">
    <property type="protein sequence ID" value="ESQ39056.1"/>
    <property type="molecule type" value="Genomic_DNA"/>
</dbReference>
<dbReference type="Proteomes" id="UP000030689">
    <property type="component" value="Unassembled WGS sequence"/>
</dbReference>
<evidence type="ECO:0000259" key="2">
    <source>
        <dbReference type="PROSITE" id="PS52045"/>
    </source>
</evidence>
<dbReference type="Pfam" id="PF14365">
    <property type="entry name" value="Neprosin_AP"/>
    <property type="match status" value="1"/>
</dbReference>
<protein>
    <recommendedName>
        <fullName evidence="2">Neprosin PEP catalytic domain-containing protein</fullName>
    </recommendedName>
</protein>
<name>V4N1S0_EUTSA</name>
<dbReference type="PANTHER" id="PTHR31589:SF157">
    <property type="entry name" value="NEPROSIN DOMAIN-CONTAINING PROTEIN"/>
    <property type="match status" value="1"/>
</dbReference>
<dbReference type="InterPro" id="IPR053168">
    <property type="entry name" value="Glutamic_endopeptidase"/>
</dbReference>
<dbReference type="Gene3D" id="3.90.1320.10">
    <property type="entry name" value="Outer-capsid protein sigma 3, large lobe"/>
    <property type="match status" value="1"/>
</dbReference>
<evidence type="ECO:0000313" key="3">
    <source>
        <dbReference type="EMBL" id="ESQ39056.1"/>
    </source>
</evidence>
<evidence type="ECO:0000256" key="1">
    <source>
        <dbReference type="SAM" id="SignalP"/>
    </source>
</evidence>
<dbReference type="OrthoDB" id="1858978at2759"/>
<feature type="chain" id="PRO_5004723184" description="Neprosin PEP catalytic domain-containing protein" evidence="1">
    <location>
        <begin position="25"/>
        <end position="393"/>
    </location>
</feature>